<reference evidence="2" key="1">
    <citation type="submission" date="2019-02" db="EMBL/GenBank/DDBJ databases">
        <title>Genomic characterization of isolates from hospital effluents in KZN, South Africa.</title>
        <authorList>
            <person name="Ntshobeni N."/>
            <person name="Allam M."/>
            <person name="Ismail A."/>
            <person name="Amoako D."/>
            <person name="Essack S."/>
            <person name="Chenia H."/>
        </authorList>
    </citation>
    <scope>NUCLEOTIDE SEQUENCE</scope>
    <source>
        <strain evidence="2">AFE97_S1</strain>
    </source>
</reference>
<feature type="transmembrane region" description="Helical" evidence="1">
    <location>
        <begin position="21"/>
        <end position="40"/>
    </location>
</feature>
<name>A0AAP2K1H9_PRORE</name>
<keyword evidence="1" id="KW-0472">Membrane</keyword>
<dbReference type="AlphaFoldDB" id="A0AAP2K1H9"/>
<gene>
    <name evidence="2" type="ORF">EX242_20920</name>
</gene>
<evidence type="ECO:0000313" key="2">
    <source>
        <dbReference type="EMBL" id="MBX6982707.1"/>
    </source>
</evidence>
<evidence type="ECO:0000256" key="1">
    <source>
        <dbReference type="SAM" id="Phobius"/>
    </source>
</evidence>
<comment type="caution">
    <text evidence="2">The sequence shown here is derived from an EMBL/GenBank/DDBJ whole genome shotgun (WGS) entry which is preliminary data.</text>
</comment>
<organism evidence="2 3">
    <name type="scientific">Providencia rettgeri</name>
    <dbReference type="NCBI Taxonomy" id="587"/>
    <lineage>
        <taxon>Bacteria</taxon>
        <taxon>Pseudomonadati</taxon>
        <taxon>Pseudomonadota</taxon>
        <taxon>Gammaproteobacteria</taxon>
        <taxon>Enterobacterales</taxon>
        <taxon>Morganellaceae</taxon>
        <taxon>Providencia</taxon>
    </lineage>
</organism>
<dbReference type="Proteomes" id="UP000824410">
    <property type="component" value="Unassembled WGS sequence"/>
</dbReference>
<protein>
    <submittedName>
        <fullName evidence="2">Uncharacterized protein</fullName>
    </submittedName>
</protein>
<evidence type="ECO:0000313" key="3">
    <source>
        <dbReference type="Proteomes" id="UP000824410"/>
    </source>
</evidence>
<keyword evidence="1" id="KW-1133">Transmembrane helix</keyword>
<accession>A0AAP2K1H9</accession>
<proteinExistence type="predicted"/>
<dbReference type="RefSeq" id="WP_131680979.1">
    <property type="nucleotide sequence ID" value="NZ_SHCZ01000029.1"/>
</dbReference>
<keyword evidence="1" id="KW-0812">Transmembrane</keyword>
<dbReference type="EMBL" id="SHDO01000034">
    <property type="protein sequence ID" value="MBX6982707.1"/>
    <property type="molecule type" value="Genomic_DNA"/>
</dbReference>
<sequence>MEMEDMANLVKSKDSELNGQIAKNSALGVTGAFLLVPLFFMDTSDAKTVEGKAAKERFKKLQQLYADKKCESEMKN</sequence>